<dbReference type="GO" id="GO:0003700">
    <property type="term" value="F:DNA-binding transcription factor activity"/>
    <property type="evidence" value="ECO:0007669"/>
    <property type="project" value="TreeGrafter"/>
</dbReference>
<keyword evidence="2" id="KW-0238">DNA-binding</keyword>
<name>A5D485_PELTS</name>
<dbReference type="GO" id="GO:0005829">
    <property type="term" value="C:cytosol"/>
    <property type="evidence" value="ECO:0007669"/>
    <property type="project" value="TreeGrafter"/>
</dbReference>
<dbReference type="STRING" id="370438.PTH_0781"/>
<dbReference type="SUPFAM" id="SSF46785">
    <property type="entry name" value="Winged helix' DNA-binding domain"/>
    <property type="match status" value="1"/>
</dbReference>
<dbReference type="Pfam" id="PF13545">
    <property type="entry name" value="HTH_Crp_2"/>
    <property type="match status" value="1"/>
</dbReference>
<dbReference type="PANTHER" id="PTHR24567:SF58">
    <property type="entry name" value="CYCLIC AMP-BINDING REGULATORY PROTEIN"/>
    <property type="match status" value="1"/>
</dbReference>
<keyword evidence="1" id="KW-0805">Transcription regulation</keyword>
<dbReference type="InterPro" id="IPR036390">
    <property type="entry name" value="WH_DNA-bd_sf"/>
</dbReference>
<evidence type="ECO:0000259" key="4">
    <source>
        <dbReference type="PROSITE" id="PS50042"/>
    </source>
</evidence>
<keyword evidence="3" id="KW-0804">Transcription</keyword>
<dbReference type="SMART" id="SM00419">
    <property type="entry name" value="HTH_CRP"/>
    <property type="match status" value="1"/>
</dbReference>
<dbReference type="GO" id="GO:0003677">
    <property type="term" value="F:DNA binding"/>
    <property type="evidence" value="ECO:0007669"/>
    <property type="project" value="UniProtKB-KW"/>
</dbReference>
<dbReference type="InterPro" id="IPR014710">
    <property type="entry name" value="RmlC-like_jellyroll"/>
</dbReference>
<feature type="domain" description="HTH crp-type" evidence="5">
    <location>
        <begin position="155"/>
        <end position="223"/>
    </location>
</feature>
<dbReference type="PANTHER" id="PTHR24567">
    <property type="entry name" value="CRP FAMILY TRANSCRIPTIONAL REGULATORY PROTEIN"/>
    <property type="match status" value="1"/>
</dbReference>
<dbReference type="SMART" id="SM00100">
    <property type="entry name" value="cNMP"/>
    <property type="match status" value="1"/>
</dbReference>
<dbReference type="PROSITE" id="PS50042">
    <property type="entry name" value="CNMP_BINDING_3"/>
    <property type="match status" value="1"/>
</dbReference>
<dbReference type="InterPro" id="IPR012318">
    <property type="entry name" value="HTH_CRP"/>
</dbReference>
<dbReference type="Pfam" id="PF00027">
    <property type="entry name" value="cNMP_binding"/>
    <property type="match status" value="1"/>
</dbReference>
<dbReference type="InterPro" id="IPR000595">
    <property type="entry name" value="cNMP-bd_dom"/>
</dbReference>
<evidence type="ECO:0000256" key="3">
    <source>
        <dbReference type="ARBA" id="ARBA00023163"/>
    </source>
</evidence>
<dbReference type="InterPro" id="IPR018490">
    <property type="entry name" value="cNMP-bd_dom_sf"/>
</dbReference>
<dbReference type="AlphaFoldDB" id="A5D485"/>
<dbReference type="InterPro" id="IPR050397">
    <property type="entry name" value="Env_Response_Regulators"/>
</dbReference>
<dbReference type="KEGG" id="pth:PTH_0781"/>
<accession>A5D485</accession>
<gene>
    <name evidence="6" type="primary">Crp</name>
    <name evidence="6" type="ordered locus">PTH_0781</name>
</gene>
<keyword evidence="7" id="KW-1185">Reference proteome</keyword>
<evidence type="ECO:0000256" key="1">
    <source>
        <dbReference type="ARBA" id="ARBA00023015"/>
    </source>
</evidence>
<evidence type="ECO:0000313" key="7">
    <source>
        <dbReference type="Proteomes" id="UP000006556"/>
    </source>
</evidence>
<protein>
    <submittedName>
        <fullName evidence="6">cAMP-binding proteins</fullName>
    </submittedName>
</protein>
<feature type="domain" description="Cyclic nucleotide-binding" evidence="4">
    <location>
        <begin position="14"/>
        <end position="111"/>
    </location>
</feature>
<evidence type="ECO:0000256" key="2">
    <source>
        <dbReference type="ARBA" id="ARBA00023125"/>
    </source>
</evidence>
<sequence>MIKNYLKTLSKCVLFRGIGPAELNAVLECLKPKVNSYKKNDWVTLAGQAFDGLGIVLSGEIVVTRENAAGNRVIISVNGPGEIFGEIAAFSGEGVWPATVAARESCTVMFLPAGKIAGSCENSCSSHKQLIMNMLKIISDKALMLSKTVEYLSIKSIRGKISNFLLEQYQKDGRSMFMLPLKRDELADFLNVSRPSLSRELGRMRDEGVIEFHRSSVKILDLDALKRMAQ</sequence>
<dbReference type="CDD" id="cd00038">
    <property type="entry name" value="CAP_ED"/>
    <property type="match status" value="1"/>
</dbReference>
<dbReference type="Proteomes" id="UP000006556">
    <property type="component" value="Chromosome"/>
</dbReference>
<dbReference type="eggNOG" id="COG0664">
    <property type="taxonomic scope" value="Bacteria"/>
</dbReference>
<dbReference type="SUPFAM" id="SSF51206">
    <property type="entry name" value="cAMP-binding domain-like"/>
    <property type="match status" value="1"/>
</dbReference>
<evidence type="ECO:0000313" key="6">
    <source>
        <dbReference type="EMBL" id="BAF58962.1"/>
    </source>
</evidence>
<dbReference type="PROSITE" id="PS51063">
    <property type="entry name" value="HTH_CRP_2"/>
    <property type="match status" value="1"/>
</dbReference>
<dbReference type="EMBL" id="AP009389">
    <property type="protein sequence ID" value="BAF58962.1"/>
    <property type="molecule type" value="Genomic_DNA"/>
</dbReference>
<proteinExistence type="predicted"/>
<evidence type="ECO:0000259" key="5">
    <source>
        <dbReference type="PROSITE" id="PS51063"/>
    </source>
</evidence>
<organism evidence="6 7">
    <name type="scientific">Pelotomaculum thermopropionicum (strain DSM 13744 / JCM 10971 / SI)</name>
    <dbReference type="NCBI Taxonomy" id="370438"/>
    <lineage>
        <taxon>Bacteria</taxon>
        <taxon>Bacillati</taxon>
        <taxon>Bacillota</taxon>
        <taxon>Clostridia</taxon>
        <taxon>Eubacteriales</taxon>
        <taxon>Desulfotomaculaceae</taxon>
        <taxon>Pelotomaculum</taxon>
    </lineage>
</organism>
<reference evidence="7" key="1">
    <citation type="journal article" date="2008" name="Genome Res.">
        <title>The genome of Pelotomaculum thermopropionicum reveals niche-associated evolution in anaerobic microbiota.</title>
        <authorList>
            <person name="Kosaka T."/>
            <person name="Kato S."/>
            <person name="Shimoyama T."/>
            <person name="Ishii S."/>
            <person name="Abe T."/>
            <person name="Watanabe K."/>
        </authorList>
    </citation>
    <scope>NUCLEOTIDE SEQUENCE [LARGE SCALE GENOMIC DNA]</scope>
    <source>
        <strain evidence="7">DSM 13744 / JCM 10971 / SI</strain>
    </source>
</reference>
<dbReference type="HOGENOM" id="CLU_075053_4_1_9"/>
<dbReference type="Gene3D" id="2.60.120.10">
    <property type="entry name" value="Jelly Rolls"/>
    <property type="match status" value="1"/>
</dbReference>